<feature type="chain" id="PRO_5027818620" evidence="2">
    <location>
        <begin position="24"/>
        <end position="67"/>
    </location>
</feature>
<keyword evidence="1" id="KW-0472">Membrane</keyword>
<evidence type="ECO:0000256" key="2">
    <source>
        <dbReference type="SAM" id="SignalP"/>
    </source>
</evidence>
<organism evidence="3">
    <name type="scientific">uncultured Sulfurovum sp</name>
    <dbReference type="NCBI Taxonomy" id="269237"/>
    <lineage>
        <taxon>Bacteria</taxon>
        <taxon>Pseudomonadati</taxon>
        <taxon>Campylobacterota</taxon>
        <taxon>Epsilonproteobacteria</taxon>
        <taxon>Campylobacterales</taxon>
        <taxon>Sulfurovaceae</taxon>
        <taxon>Sulfurovum</taxon>
        <taxon>environmental samples</taxon>
    </lineage>
</organism>
<evidence type="ECO:0000256" key="1">
    <source>
        <dbReference type="SAM" id="Phobius"/>
    </source>
</evidence>
<accession>A0A6S6RVH5</accession>
<evidence type="ECO:0000313" key="3">
    <source>
        <dbReference type="EMBL" id="CAA6799776.1"/>
    </source>
</evidence>
<proteinExistence type="predicted"/>
<protein>
    <submittedName>
        <fullName evidence="3">Uncharacterized protein</fullName>
    </submittedName>
</protein>
<keyword evidence="1" id="KW-1133">Transmembrane helix</keyword>
<feature type="signal peptide" evidence="2">
    <location>
        <begin position="1"/>
        <end position="23"/>
    </location>
</feature>
<dbReference type="EMBL" id="CACVAR010000057">
    <property type="protein sequence ID" value="CAA6799776.1"/>
    <property type="molecule type" value="Genomic_DNA"/>
</dbReference>
<keyword evidence="2" id="KW-0732">Signal</keyword>
<sequence length="67" mass="6999">MFKKKVLAVIASLVAFTSLGMSATIIPATLSADFADGLTDIGTIIGLIFGVVVTLYVFKAVKSTFSK</sequence>
<reference evidence="3" key="1">
    <citation type="submission" date="2020-01" db="EMBL/GenBank/DDBJ databases">
        <authorList>
            <person name="Meier V. D."/>
            <person name="Meier V D."/>
        </authorList>
    </citation>
    <scope>NUCLEOTIDE SEQUENCE</scope>
    <source>
        <strain evidence="3">HLG_WM_MAG_03</strain>
    </source>
</reference>
<keyword evidence="1" id="KW-0812">Transmembrane</keyword>
<dbReference type="AlphaFoldDB" id="A0A6S6RVH5"/>
<gene>
    <name evidence="3" type="ORF">HELGO_WM31550</name>
</gene>
<feature type="transmembrane region" description="Helical" evidence="1">
    <location>
        <begin position="41"/>
        <end position="58"/>
    </location>
</feature>
<name>A0A6S6RVH5_9BACT</name>